<accession>A0A2U8FDC2</accession>
<keyword evidence="6" id="KW-0472">Membrane</keyword>
<dbReference type="Proteomes" id="UP000244890">
    <property type="component" value="Chromosome"/>
</dbReference>
<dbReference type="OrthoDB" id="9809618at2"/>
<dbReference type="GO" id="GO:0003841">
    <property type="term" value="F:1-acylglycerol-3-phosphate O-acyltransferase activity"/>
    <property type="evidence" value="ECO:0007669"/>
    <property type="project" value="TreeGrafter"/>
</dbReference>
<keyword evidence="3" id="KW-0443">Lipid metabolism</keyword>
<gene>
    <name evidence="8" type="ORF">CDV25_00500</name>
</gene>
<dbReference type="Pfam" id="PF01553">
    <property type="entry name" value="Acyltransferase"/>
    <property type="match status" value="1"/>
</dbReference>
<proteinExistence type="predicted"/>
<reference evidence="8 9" key="1">
    <citation type="submission" date="2017-06" db="EMBL/GenBank/DDBJ databases">
        <title>Complete genome of Helicobacter apodemus.</title>
        <authorList>
            <person name="Cho S."/>
        </authorList>
    </citation>
    <scope>NUCLEOTIDE SEQUENCE [LARGE SCALE GENOMIC DNA]</scope>
    <source>
        <strain evidence="9">SNUVETPUB-15-01</strain>
    </source>
</reference>
<dbReference type="SUPFAM" id="SSF69593">
    <property type="entry name" value="Glycerol-3-phosphate (1)-acyltransferase"/>
    <property type="match status" value="1"/>
</dbReference>
<feature type="transmembrane region" description="Helical" evidence="6">
    <location>
        <begin position="6"/>
        <end position="28"/>
    </location>
</feature>
<keyword evidence="6" id="KW-1133">Transmembrane helix</keyword>
<feature type="domain" description="Phospholipid/glycerol acyltransferase" evidence="7">
    <location>
        <begin position="62"/>
        <end position="177"/>
    </location>
</feature>
<evidence type="ECO:0000259" key="7">
    <source>
        <dbReference type="SMART" id="SM00563"/>
    </source>
</evidence>
<dbReference type="CDD" id="cd07989">
    <property type="entry name" value="LPLAT_AGPAT-like"/>
    <property type="match status" value="1"/>
</dbReference>
<evidence type="ECO:0000256" key="6">
    <source>
        <dbReference type="SAM" id="Phobius"/>
    </source>
</evidence>
<dbReference type="KEGG" id="had:CDV25_00500"/>
<evidence type="ECO:0000256" key="4">
    <source>
        <dbReference type="ARBA" id="ARBA00023264"/>
    </source>
</evidence>
<evidence type="ECO:0000256" key="1">
    <source>
        <dbReference type="ARBA" id="ARBA00005189"/>
    </source>
</evidence>
<keyword evidence="2 8" id="KW-0808">Transferase</keyword>
<evidence type="ECO:0000256" key="2">
    <source>
        <dbReference type="ARBA" id="ARBA00022679"/>
    </source>
</evidence>
<dbReference type="SMART" id="SM00563">
    <property type="entry name" value="PlsC"/>
    <property type="match status" value="1"/>
</dbReference>
<keyword evidence="5 8" id="KW-0012">Acyltransferase</keyword>
<dbReference type="InterPro" id="IPR002123">
    <property type="entry name" value="Plipid/glycerol_acylTrfase"/>
</dbReference>
<keyword evidence="6" id="KW-0812">Transmembrane</keyword>
<evidence type="ECO:0000313" key="9">
    <source>
        <dbReference type="Proteomes" id="UP000244890"/>
    </source>
</evidence>
<comment type="pathway">
    <text evidence="1">Lipid metabolism.</text>
</comment>
<dbReference type="AlphaFoldDB" id="A0A2U8FDC2"/>
<dbReference type="EMBL" id="CP021886">
    <property type="protein sequence ID" value="AWI33405.1"/>
    <property type="molecule type" value="Genomic_DNA"/>
</dbReference>
<keyword evidence="3" id="KW-0594">Phospholipid biosynthesis</keyword>
<dbReference type="PANTHER" id="PTHR10434:SF59">
    <property type="entry name" value="1-ACYL-SN-GLYCEROL-3-PHOSPHATE ACYLTRANSFERASE"/>
    <property type="match status" value="1"/>
</dbReference>
<evidence type="ECO:0000256" key="3">
    <source>
        <dbReference type="ARBA" id="ARBA00023209"/>
    </source>
</evidence>
<keyword evidence="4" id="KW-1208">Phospholipid metabolism</keyword>
<organism evidence="8 9">
    <name type="scientific">Helicobacter apodemus</name>
    <dbReference type="NCBI Taxonomy" id="135569"/>
    <lineage>
        <taxon>Bacteria</taxon>
        <taxon>Pseudomonadati</taxon>
        <taxon>Campylobacterota</taxon>
        <taxon>Epsilonproteobacteria</taxon>
        <taxon>Campylobacterales</taxon>
        <taxon>Helicobacteraceae</taxon>
        <taxon>Helicobacter</taxon>
    </lineage>
</organism>
<dbReference type="PANTHER" id="PTHR10434">
    <property type="entry name" value="1-ACYL-SN-GLYCEROL-3-PHOSPHATE ACYLTRANSFERASE"/>
    <property type="match status" value="1"/>
</dbReference>
<sequence length="234" mass="27475">MISKIRAFSAVLYVLLVIPWSILFMYLFPKYHRKVRRVTASAFFKLFGVSAKIIGELDKTAQVLVMNHQSFMDVVYFEAFHPNDLCWIAKKELGEPFLYGHALKAPKMILINRESKRESVFLLKEAKDRLSKGRVLCIFPEGTRSLGKEKFLPFKSGAKFLIEHFHLKVQPIIFCGTRDCLDIGSMKFDNHPFSIKYLPAFTPNEENWYESLRERMQQEYLKIYQERKNVCMVE</sequence>
<dbReference type="GO" id="GO:0006654">
    <property type="term" value="P:phosphatidic acid biosynthetic process"/>
    <property type="evidence" value="ECO:0007669"/>
    <property type="project" value="TreeGrafter"/>
</dbReference>
<evidence type="ECO:0000256" key="5">
    <source>
        <dbReference type="ARBA" id="ARBA00023315"/>
    </source>
</evidence>
<name>A0A2U8FDC2_9HELI</name>
<dbReference type="RefSeq" id="WP_108910309.1">
    <property type="nucleotide sequence ID" value="NZ_CP021886.1"/>
</dbReference>
<evidence type="ECO:0000313" key="8">
    <source>
        <dbReference type="EMBL" id="AWI33405.1"/>
    </source>
</evidence>
<protein>
    <submittedName>
        <fullName evidence="8">1-acyl-sn-glycerol-3-phosphate acyltransferase</fullName>
    </submittedName>
</protein>
<keyword evidence="3" id="KW-0444">Lipid biosynthesis</keyword>